<gene>
    <name evidence="1" type="ORF">BJX66DRAFT_317841</name>
</gene>
<dbReference type="Proteomes" id="UP001610563">
    <property type="component" value="Unassembled WGS sequence"/>
</dbReference>
<organism evidence="1 2">
    <name type="scientific">Aspergillus keveii</name>
    <dbReference type="NCBI Taxonomy" id="714993"/>
    <lineage>
        <taxon>Eukaryota</taxon>
        <taxon>Fungi</taxon>
        <taxon>Dikarya</taxon>
        <taxon>Ascomycota</taxon>
        <taxon>Pezizomycotina</taxon>
        <taxon>Eurotiomycetes</taxon>
        <taxon>Eurotiomycetidae</taxon>
        <taxon>Eurotiales</taxon>
        <taxon>Aspergillaceae</taxon>
        <taxon>Aspergillus</taxon>
        <taxon>Aspergillus subgen. Nidulantes</taxon>
    </lineage>
</organism>
<comment type="caution">
    <text evidence="1">The sequence shown here is derived from an EMBL/GenBank/DDBJ whole genome shotgun (WGS) entry which is preliminary data.</text>
</comment>
<name>A0ABR4FL72_9EURO</name>
<dbReference type="EMBL" id="JBFTWV010000210">
    <property type="protein sequence ID" value="KAL2783807.1"/>
    <property type="molecule type" value="Genomic_DNA"/>
</dbReference>
<evidence type="ECO:0000313" key="2">
    <source>
        <dbReference type="Proteomes" id="UP001610563"/>
    </source>
</evidence>
<sequence>MLRLLHPRFPRTLALSREWSICRRCERLKPTASEYWTAKPVRERPRSRVARMQRLTWAQVIMEFRQKSVEMCLSCIMIKGLPERRSLLLPRQIIDRQARTRSD</sequence>
<proteinExistence type="predicted"/>
<evidence type="ECO:0000313" key="1">
    <source>
        <dbReference type="EMBL" id="KAL2783807.1"/>
    </source>
</evidence>
<protein>
    <submittedName>
        <fullName evidence="1">Uncharacterized protein</fullName>
    </submittedName>
</protein>
<accession>A0ABR4FL72</accession>
<reference evidence="1 2" key="1">
    <citation type="submission" date="2024-07" db="EMBL/GenBank/DDBJ databases">
        <title>Section-level genome sequencing and comparative genomics of Aspergillus sections Usti and Cavernicolus.</title>
        <authorList>
            <consortium name="Lawrence Berkeley National Laboratory"/>
            <person name="Nybo J.L."/>
            <person name="Vesth T.C."/>
            <person name="Theobald S."/>
            <person name="Frisvad J.C."/>
            <person name="Larsen T.O."/>
            <person name="Kjaerboelling I."/>
            <person name="Rothschild-Mancinelli K."/>
            <person name="Lyhne E.K."/>
            <person name="Kogle M.E."/>
            <person name="Barry K."/>
            <person name="Clum A."/>
            <person name="Na H."/>
            <person name="Ledsgaard L."/>
            <person name="Lin J."/>
            <person name="Lipzen A."/>
            <person name="Kuo A."/>
            <person name="Riley R."/>
            <person name="Mondo S."/>
            <person name="Labutti K."/>
            <person name="Haridas S."/>
            <person name="Pangalinan J."/>
            <person name="Salamov A.A."/>
            <person name="Simmons B.A."/>
            <person name="Magnuson J.K."/>
            <person name="Chen J."/>
            <person name="Drula E."/>
            <person name="Henrissat B."/>
            <person name="Wiebenga A."/>
            <person name="Lubbers R.J."/>
            <person name="Gomes A.C."/>
            <person name="Makela M.R."/>
            <person name="Stajich J."/>
            <person name="Grigoriev I.V."/>
            <person name="Mortensen U.H."/>
            <person name="De Vries R.P."/>
            <person name="Baker S.E."/>
            <person name="Andersen M.R."/>
        </authorList>
    </citation>
    <scope>NUCLEOTIDE SEQUENCE [LARGE SCALE GENOMIC DNA]</scope>
    <source>
        <strain evidence="1 2">CBS 209.92</strain>
    </source>
</reference>
<keyword evidence="2" id="KW-1185">Reference proteome</keyword>